<keyword evidence="12" id="KW-1185">Reference proteome</keyword>
<keyword evidence="8 9" id="KW-0460">Magnesium</keyword>
<organism evidence="11 12">
    <name type="scientific">Pontibaca methylaminivorans</name>
    <dbReference type="NCBI Taxonomy" id="515897"/>
    <lineage>
        <taxon>Bacteria</taxon>
        <taxon>Pseudomonadati</taxon>
        <taxon>Pseudomonadota</taxon>
        <taxon>Alphaproteobacteria</taxon>
        <taxon>Rhodobacterales</taxon>
        <taxon>Roseobacteraceae</taxon>
        <taxon>Pontibaca</taxon>
    </lineage>
</organism>
<dbReference type="UniPathway" id="UPA00340">
    <property type="reaction ID" value="UER00458"/>
</dbReference>
<evidence type="ECO:0000256" key="8">
    <source>
        <dbReference type="ARBA" id="ARBA00022842"/>
    </source>
</evidence>
<evidence type="ECO:0000256" key="5">
    <source>
        <dbReference type="ARBA" id="ARBA00022741"/>
    </source>
</evidence>
<evidence type="ECO:0000256" key="1">
    <source>
        <dbReference type="ARBA" id="ARBA00008748"/>
    </source>
</evidence>
<dbReference type="PANTHER" id="PTHR21060">
    <property type="entry name" value="ACETATE KINASE"/>
    <property type="match status" value="1"/>
</dbReference>
<dbReference type="AlphaFoldDB" id="A0A1R3WDB3"/>
<dbReference type="Pfam" id="PF00871">
    <property type="entry name" value="Acetate_kinase"/>
    <property type="match status" value="1"/>
</dbReference>
<evidence type="ECO:0000256" key="2">
    <source>
        <dbReference type="ARBA" id="ARBA00022490"/>
    </source>
</evidence>
<reference evidence="11 12" key="1">
    <citation type="submission" date="2017-01" db="EMBL/GenBank/DDBJ databases">
        <authorList>
            <person name="Mah S.A."/>
            <person name="Swanson W.J."/>
            <person name="Moy G.W."/>
            <person name="Vacquier V.D."/>
        </authorList>
    </citation>
    <scope>NUCLEOTIDE SEQUENCE [LARGE SCALE GENOMIC DNA]</scope>
    <source>
        <strain evidence="11 12">DSM 21219</strain>
    </source>
</reference>
<dbReference type="Proteomes" id="UP000192455">
    <property type="component" value="Unassembled WGS sequence"/>
</dbReference>
<feature type="binding site" evidence="9">
    <location>
        <begin position="204"/>
        <end position="208"/>
    </location>
    <ligand>
        <name>ATP</name>
        <dbReference type="ChEBI" id="CHEBI:30616"/>
    </ligand>
</feature>
<sequence>MTRDLIVTVNPGSSTIKMGLFRAEDVPLRIGSATIDFRGAPFALRAEFGGERHVHPLAAADRGDMVALLREALGQMARHVDLDRTAIIGNRVVHGGDLFAGPAPIGDEVFARIRDFERLAPLHQPQCVQLIEAIRRLRPEVMQSASFDTAFHMMQEPIERRYAIPRHLHDQGLKRYGFHGLSYAWIARRLAELGAGGARVVAAHLGSGASLCAMSGGLSRASSMGFSTLEGIPMATRPGSVDPGLLLHLLGPGGWSLGEVERMLYHESGLLGLSGISADSRELLASTRPEAAEAIEVFTRRIAGEVARLGSVLGGIDVLVFTAGIGENQPQIRAAVAERLAWLGVELDAAANAGNALRIGAEGARIDTLVIPTDEEQIIAEEALAILRGAGPGGPGRG</sequence>
<dbReference type="STRING" id="515897.SAMN05421849_0393"/>
<dbReference type="PRINTS" id="PR00471">
    <property type="entry name" value="ACETATEKNASE"/>
</dbReference>
<evidence type="ECO:0000313" key="12">
    <source>
        <dbReference type="Proteomes" id="UP000192455"/>
    </source>
</evidence>
<dbReference type="EMBL" id="FTPS01000001">
    <property type="protein sequence ID" value="SIT75830.1"/>
    <property type="molecule type" value="Genomic_DNA"/>
</dbReference>
<dbReference type="GO" id="GO:0006085">
    <property type="term" value="P:acetyl-CoA biosynthetic process"/>
    <property type="evidence" value="ECO:0007669"/>
    <property type="project" value="UniProtKB-UniRule"/>
</dbReference>
<dbReference type="PANTHER" id="PTHR21060:SF21">
    <property type="entry name" value="ACETATE KINASE"/>
    <property type="match status" value="1"/>
</dbReference>
<dbReference type="GO" id="GO:0006083">
    <property type="term" value="P:acetate metabolic process"/>
    <property type="evidence" value="ECO:0007669"/>
    <property type="project" value="TreeGrafter"/>
</dbReference>
<evidence type="ECO:0000313" key="11">
    <source>
        <dbReference type="EMBL" id="SIT75830.1"/>
    </source>
</evidence>
<feature type="site" description="Transition state stabilizer" evidence="9">
    <location>
        <position position="179"/>
    </location>
</feature>
<feature type="active site" description="Proton donor/acceptor" evidence="9">
    <location>
        <position position="148"/>
    </location>
</feature>
<keyword evidence="7 9" id="KW-0067">ATP-binding</keyword>
<feature type="binding site" evidence="9">
    <location>
        <position position="10"/>
    </location>
    <ligand>
        <name>Mg(2+)</name>
        <dbReference type="ChEBI" id="CHEBI:18420"/>
    </ligand>
</feature>
<dbReference type="NCBIfam" id="NF005462">
    <property type="entry name" value="PRK07058.1"/>
    <property type="match status" value="1"/>
</dbReference>
<comment type="subunit">
    <text evidence="9">Homodimer.</text>
</comment>
<keyword evidence="5 9" id="KW-0547">Nucleotide-binding</keyword>
<keyword evidence="4 9" id="KW-0479">Metal-binding</keyword>
<evidence type="ECO:0000256" key="7">
    <source>
        <dbReference type="ARBA" id="ARBA00022840"/>
    </source>
</evidence>
<comment type="similarity">
    <text evidence="1 9 10">Belongs to the acetokinase family.</text>
</comment>
<dbReference type="GO" id="GO:0008776">
    <property type="term" value="F:acetate kinase activity"/>
    <property type="evidence" value="ECO:0007669"/>
    <property type="project" value="UniProtKB-UniRule"/>
</dbReference>
<comment type="catalytic activity">
    <reaction evidence="9">
        <text>acetate + ATP = acetyl phosphate + ADP</text>
        <dbReference type="Rhea" id="RHEA:11352"/>
        <dbReference type="ChEBI" id="CHEBI:22191"/>
        <dbReference type="ChEBI" id="CHEBI:30089"/>
        <dbReference type="ChEBI" id="CHEBI:30616"/>
        <dbReference type="ChEBI" id="CHEBI:456216"/>
        <dbReference type="EC" id="2.7.2.1"/>
    </reaction>
</comment>
<keyword evidence="2 9" id="KW-0963">Cytoplasm</keyword>
<comment type="pathway">
    <text evidence="9">Metabolic intermediate biosynthesis; acetyl-CoA biosynthesis; acetyl-CoA from acetate: step 1/2.</text>
</comment>
<dbReference type="InterPro" id="IPR043129">
    <property type="entry name" value="ATPase_NBD"/>
</dbReference>
<dbReference type="InterPro" id="IPR004372">
    <property type="entry name" value="Ac/propionate_kinase"/>
</dbReference>
<evidence type="ECO:0000256" key="4">
    <source>
        <dbReference type="ARBA" id="ARBA00022723"/>
    </source>
</evidence>
<evidence type="ECO:0000256" key="9">
    <source>
        <dbReference type="HAMAP-Rule" id="MF_00020"/>
    </source>
</evidence>
<dbReference type="PIRSF" id="PIRSF000722">
    <property type="entry name" value="Acetate_prop_kin"/>
    <property type="match status" value="1"/>
</dbReference>
<name>A0A1R3WDB3_9RHOB</name>
<dbReference type="SUPFAM" id="SSF53067">
    <property type="entry name" value="Actin-like ATPase domain"/>
    <property type="match status" value="2"/>
</dbReference>
<feature type="binding site" evidence="9">
    <location>
        <begin position="324"/>
        <end position="328"/>
    </location>
    <ligand>
        <name>ATP</name>
        <dbReference type="ChEBI" id="CHEBI:30616"/>
    </ligand>
</feature>
<feature type="binding site" evidence="9">
    <location>
        <position position="17"/>
    </location>
    <ligand>
        <name>ATP</name>
        <dbReference type="ChEBI" id="CHEBI:30616"/>
    </ligand>
</feature>
<comment type="function">
    <text evidence="9">Catalyzes the formation of acetyl phosphate from acetate and ATP. Can also catalyze the reverse reaction.</text>
</comment>
<dbReference type="GO" id="GO:0005829">
    <property type="term" value="C:cytosol"/>
    <property type="evidence" value="ECO:0007669"/>
    <property type="project" value="TreeGrafter"/>
</dbReference>
<dbReference type="PROSITE" id="PS01076">
    <property type="entry name" value="ACETATE_KINASE_2"/>
    <property type="match status" value="1"/>
</dbReference>
<dbReference type="InterPro" id="IPR000890">
    <property type="entry name" value="Aliphatic_acid_kin_short-chain"/>
</dbReference>
<evidence type="ECO:0000256" key="3">
    <source>
        <dbReference type="ARBA" id="ARBA00022679"/>
    </source>
</evidence>
<comment type="cofactor">
    <cofactor evidence="9">
        <name>Mg(2+)</name>
        <dbReference type="ChEBI" id="CHEBI:18420"/>
    </cofactor>
    <cofactor evidence="9">
        <name>Mn(2+)</name>
        <dbReference type="ChEBI" id="CHEBI:29035"/>
    </cofactor>
    <text evidence="9">Mg(2+). Can also accept Mn(2+).</text>
</comment>
<feature type="binding site" evidence="9">
    <location>
        <position position="375"/>
    </location>
    <ligand>
        <name>Mg(2+)</name>
        <dbReference type="ChEBI" id="CHEBI:18420"/>
    </ligand>
</feature>
<feature type="binding site" evidence="9">
    <location>
        <position position="91"/>
    </location>
    <ligand>
        <name>substrate</name>
    </ligand>
</feature>
<dbReference type="RefSeq" id="WP_076646785.1">
    <property type="nucleotide sequence ID" value="NZ_FTPS01000001.1"/>
</dbReference>
<accession>A0A1R3WDB3</accession>
<feature type="binding site" evidence="9">
    <location>
        <begin position="279"/>
        <end position="281"/>
    </location>
    <ligand>
        <name>ATP</name>
        <dbReference type="ChEBI" id="CHEBI:30616"/>
    </ligand>
</feature>
<dbReference type="Gene3D" id="3.30.420.40">
    <property type="match status" value="2"/>
</dbReference>
<dbReference type="InterPro" id="IPR023865">
    <property type="entry name" value="Aliphatic_acid_kinase_CS"/>
</dbReference>
<keyword evidence="3 9" id="KW-0808">Transferase</keyword>
<dbReference type="GO" id="GO:0005524">
    <property type="term" value="F:ATP binding"/>
    <property type="evidence" value="ECO:0007669"/>
    <property type="project" value="UniProtKB-KW"/>
</dbReference>
<dbReference type="HAMAP" id="MF_00020">
    <property type="entry name" value="Acetate_kinase"/>
    <property type="match status" value="1"/>
</dbReference>
<dbReference type="OrthoDB" id="9802453at2"/>
<protein>
    <recommendedName>
        <fullName evidence="9">Acetate kinase</fullName>
        <ecNumber evidence="9">2.7.2.1</ecNumber>
    </recommendedName>
    <alternativeName>
        <fullName evidence="9">Acetokinase</fullName>
    </alternativeName>
</protein>
<comment type="subcellular location">
    <subcellularLocation>
        <location evidence="9">Cytoplasm</location>
    </subcellularLocation>
</comment>
<evidence type="ECO:0000256" key="6">
    <source>
        <dbReference type="ARBA" id="ARBA00022777"/>
    </source>
</evidence>
<evidence type="ECO:0000256" key="10">
    <source>
        <dbReference type="RuleBase" id="RU003835"/>
    </source>
</evidence>
<keyword evidence="6 9" id="KW-0418">Kinase</keyword>
<dbReference type="PROSITE" id="PS01075">
    <property type="entry name" value="ACETATE_KINASE_1"/>
    <property type="match status" value="1"/>
</dbReference>
<dbReference type="EC" id="2.7.2.1" evidence="9"/>
<gene>
    <name evidence="9" type="primary">ackA</name>
    <name evidence="11" type="ORF">SAMN05421849_0393</name>
</gene>
<proteinExistence type="inferred from homology"/>
<dbReference type="GO" id="GO:0000287">
    <property type="term" value="F:magnesium ion binding"/>
    <property type="evidence" value="ECO:0007669"/>
    <property type="project" value="UniProtKB-UniRule"/>
</dbReference>
<feature type="site" description="Transition state stabilizer" evidence="9">
    <location>
        <position position="237"/>
    </location>
</feature>